<accession>A0AAV6SRC8</accession>
<dbReference type="EMBL" id="JAGKHQ010000003">
    <property type="protein sequence ID" value="KAG7520098.1"/>
    <property type="molecule type" value="Genomic_DNA"/>
</dbReference>
<evidence type="ECO:0000313" key="1">
    <source>
        <dbReference type="EMBL" id="KAG7520098.1"/>
    </source>
</evidence>
<comment type="caution">
    <text evidence="1">The sequence shown here is derived from an EMBL/GenBank/DDBJ whole genome shotgun (WGS) entry which is preliminary data.</text>
</comment>
<sequence>MVSDIKQSPSKITCGPVLIVTNTTRRRCATPTPSWTFLSNMFLQKDEDSFTFCASLSSMSKVEDNDYDIPTFPSFSPVEDCPYKVSHH</sequence>
<proteinExistence type="predicted"/>
<reference evidence="1 2" key="1">
    <citation type="journal article" date="2021" name="Sci. Rep.">
        <title>Chromosome anchoring in Senegalese sole (Solea senegalensis) reveals sex-associated markers and genome rearrangements in flatfish.</title>
        <authorList>
            <person name="Guerrero-Cozar I."/>
            <person name="Gomez-Garrido J."/>
            <person name="Berbel C."/>
            <person name="Martinez-Blanch J.F."/>
            <person name="Alioto T."/>
            <person name="Claros M.G."/>
            <person name="Gagnaire P.A."/>
            <person name="Manchado M."/>
        </authorList>
    </citation>
    <scope>NUCLEOTIDE SEQUENCE [LARGE SCALE GENOMIC DNA]</scope>
    <source>
        <strain evidence="1">Sse05_10M</strain>
    </source>
</reference>
<protein>
    <submittedName>
        <fullName evidence="1">Uncharacterized protein</fullName>
    </submittedName>
</protein>
<organism evidence="1 2">
    <name type="scientific">Solea senegalensis</name>
    <name type="common">Senegalese sole</name>
    <dbReference type="NCBI Taxonomy" id="28829"/>
    <lineage>
        <taxon>Eukaryota</taxon>
        <taxon>Metazoa</taxon>
        <taxon>Chordata</taxon>
        <taxon>Craniata</taxon>
        <taxon>Vertebrata</taxon>
        <taxon>Euteleostomi</taxon>
        <taxon>Actinopterygii</taxon>
        <taxon>Neopterygii</taxon>
        <taxon>Teleostei</taxon>
        <taxon>Neoteleostei</taxon>
        <taxon>Acanthomorphata</taxon>
        <taxon>Carangaria</taxon>
        <taxon>Pleuronectiformes</taxon>
        <taxon>Pleuronectoidei</taxon>
        <taxon>Soleidae</taxon>
        <taxon>Solea</taxon>
    </lineage>
</organism>
<evidence type="ECO:0000313" key="2">
    <source>
        <dbReference type="Proteomes" id="UP000693946"/>
    </source>
</evidence>
<keyword evidence="2" id="KW-1185">Reference proteome</keyword>
<name>A0AAV6SRC8_SOLSE</name>
<dbReference type="Proteomes" id="UP000693946">
    <property type="component" value="Linkage Group LG11"/>
</dbReference>
<dbReference type="AlphaFoldDB" id="A0AAV6SRC8"/>
<gene>
    <name evidence="1" type="ORF">JOB18_023288</name>
</gene>